<feature type="region of interest" description="Disordered" evidence="5">
    <location>
        <begin position="406"/>
        <end position="469"/>
    </location>
</feature>
<dbReference type="Proteomes" id="UP000567795">
    <property type="component" value="Unassembled WGS sequence"/>
</dbReference>
<organism evidence="8 9">
    <name type="scientific">Allostreptomyces psammosilenae</name>
    <dbReference type="NCBI Taxonomy" id="1892865"/>
    <lineage>
        <taxon>Bacteria</taxon>
        <taxon>Bacillati</taxon>
        <taxon>Actinomycetota</taxon>
        <taxon>Actinomycetes</taxon>
        <taxon>Kitasatosporales</taxon>
        <taxon>Streptomycetaceae</taxon>
        <taxon>Allostreptomyces</taxon>
    </lineage>
</organism>
<dbReference type="AlphaFoldDB" id="A0A853A4D5"/>
<feature type="domain" description="HTTM-like" evidence="7">
    <location>
        <begin position="25"/>
        <end position="380"/>
    </location>
</feature>
<reference evidence="8 9" key="1">
    <citation type="submission" date="2020-07" db="EMBL/GenBank/DDBJ databases">
        <title>Sequencing the genomes of 1000 actinobacteria strains.</title>
        <authorList>
            <person name="Klenk H.-P."/>
        </authorList>
    </citation>
    <scope>NUCLEOTIDE SEQUENCE [LARGE SCALE GENOMIC DNA]</scope>
    <source>
        <strain evidence="8 9">DSM 42178</strain>
    </source>
</reference>
<dbReference type="RefSeq" id="WP_179814112.1">
    <property type="nucleotide sequence ID" value="NZ_JACBZD010000001.1"/>
</dbReference>
<proteinExistence type="predicted"/>
<protein>
    <recommendedName>
        <fullName evidence="7">HTTM-like domain-containing protein</fullName>
    </recommendedName>
</protein>
<evidence type="ECO:0000256" key="5">
    <source>
        <dbReference type="SAM" id="MobiDB-lite"/>
    </source>
</evidence>
<feature type="compositionally biased region" description="Gly residues" evidence="5">
    <location>
        <begin position="439"/>
        <end position="458"/>
    </location>
</feature>
<feature type="transmembrane region" description="Helical" evidence="6">
    <location>
        <begin position="195"/>
        <end position="214"/>
    </location>
</feature>
<keyword evidence="9" id="KW-1185">Reference proteome</keyword>
<dbReference type="SMART" id="SM00752">
    <property type="entry name" value="HTTM"/>
    <property type="match status" value="1"/>
</dbReference>
<sequence length="469" mass="49883">MSADNRPLTARASAAVGRGIGRFMGETLAPYQSAVVRIGVSLTMTLFLIREWPHRNELYGPSSPWGFELAQRTIAGNDAFTLLIWSDSQLWFELVYHLALVASVLMLLGWHTRASSVLFMIGVLSLQNRSVFMGDGGDNVLHLMAIYLVLTRCGRVWSLDSRRARRAAERREAGKTAGLAGTAPAGGFDDDLPGLMLWVLLAVAFAATAATGLAQMTWPWAAFFAVLLAAQALWRVSAAPRLAELRTVLDSLASMVHNSAMFVIAVEVCVIYATAGLYKVQGSRWQDGTAVWYPMHLDYFSPWPALSELVGSNWLLVFVASYATVLLQAAFPLALLNRRAKNVLLVLLMGEHLGIAVLMGLPFFSMAMLAVDLVFLPTAWLLAVDRFLPARCRALWDRLGGRRAEAPAGAPKAAPGGPAAATGTGPAAPALPGQRSGAEGPGASGASDGGAGGVGRGAGAEPSIATLDR</sequence>
<feature type="transmembrane region" description="Helical" evidence="6">
    <location>
        <begin position="314"/>
        <end position="336"/>
    </location>
</feature>
<evidence type="ECO:0000256" key="6">
    <source>
        <dbReference type="SAM" id="Phobius"/>
    </source>
</evidence>
<dbReference type="GO" id="GO:0012505">
    <property type="term" value="C:endomembrane system"/>
    <property type="evidence" value="ECO:0007669"/>
    <property type="project" value="UniProtKB-SubCell"/>
</dbReference>
<evidence type="ECO:0000256" key="4">
    <source>
        <dbReference type="ARBA" id="ARBA00023136"/>
    </source>
</evidence>
<evidence type="ECO:0000256" key="3">
    <source>
        <dbReference type="ARBA" id="ARBA00022989"/>
    </source>
</evidence>
<keyword evidence="3 6" id="KW-1133">Transmembrane helix</keyword>
<comment type="subcellular location">
    <subcellularLocation>
        <location evidence="1">Endomembrane system</location>
        <topology evidence="1">Multi-pass membrane protein</topology>
    </subcellularLocation>
</comment>
<keyword evidence="2 6" id="KW-0812">Transmembrane</keyword>
<dbReference type="InterPro" id="IPR011020">
    <property type="entry name" value="HTTM-like"/>
</dbReference>
<name>A0A853A4D5_9ACTN</name>
<evidence type="ECO:0000313" key="9">
    <source>
        <dbReference type="Proteomes" id="UP000567795"/>
    </source>
</evidence>
<evidence type="ECO:0000259" key="7">
    <source>
        <dbReference type="SMART" id="SM00752"/>
    </source>
</evidence>
<comment type="caution">
    <text evidence="8">The sequence shown here is derived from an EMBL/GenBank/DDBJ whole genome shotgun (WGS) entry which is preliminary data.</text>
</comment>
<feature type="transmembrane region" description="Helical" evidence="6">
    <location>
        <begin position="140"/>
        <end position="157"/>
    </location>
</feature>
<dbReference type="EMBL" id="JACBZD010000001">
    <property type="protein sequence ID" value="NYI05362.1"/>
    <property type="molecule type" value="Genomic_DNA"/>
</dbReference>
<feature type="transmembrane region" description="Helical" evidence="6">
    <location>
        <begin position="343"/>
        <end position="361"/>
    </location>
</feature>
<dbReference type="PANTHER" id="PTHR39535:SF2">
    <property type="entry name" value="HTTM DOMAIN-CONTAINING PROTEIN"/>
    <property type="match status" value="1"/>
</dbReference>
<keyword evidence="4 6" id="KW-0472">Membrane</keyword>
<evidence type="ECO:0000256" key="1">
    <source>
        <dbReference type="ARBA" id="ARBA00004127"/>
    </source>
</evidence>
<accession>A0A853A4D5</accession>
<gene>
    <name evidence="8" type="ORF">FHU37_002305</name>
</gene>
<dbReference type="InterPro" id="IPR052964">
    <property type="entry name" value="Sporulation_signal_mat"/>
</dbReference>
<feature type="transmembrane region" description="Helical" evidence="6">
    <location>
        <begin position="220"/>
        <end position="238"/>
    </location>
</feature>
<evidence type="ECO:0000256" key="2">
    <source>
        <dbReference type="ARBA" id="ARBA00022692"/>
    </source>
</evidence>
<feature type="compositionally biased region" description="Low complexity" evidence="5">
    <location>
        <begin position="406"/>
        <end position="438"/>
    </location>
</feature>
<evidence type="ECO:0000313" key="8">
    <source>
        <dbReference type="EMBL" id="NYI05362.1"/>
    </source>
</evidence>
<feature type="transmembrane region" description="Helical" evidence="6">
    <location>
        <begin position="90"/>
        <end position="110"/>
    </location>
</feature>
<feature type="transmembrane region" description="Helical" evidence="6">
    <location>
        <begin position="259"/>
        <end position="278"/>
    </location>
</feature>
<dbReference type="PANTHER" id="PTHR39535">
    <property type="entry name" value="SPORULATION-DELAYING PROTEIN SDPB"/>
    <property type="match status" value="1"/>
</dbReference>